<evidence type="ECO:0000256" key="15">
    <source>
        <dbReference type="PROSITE-ProRule" id="PRU00560"/>
    </source>
</evidence>
<dbReference type="PROSITE" id="PS51198">
    <property type="entry name" value="UVRD_HELICASE_ATP_BIND"/>
    <property type="match status" value="1"/>
</dbReference>
<dbReference type="EC" id="5.6.2.4" evidence="13"/>
<comment type="catalytic activity">
    <reaction evidence="14">
        <text>ATP + H2O = ADP + phosphate + H(+)</text>
        <dbReference type="Rhea" id="RHEA:13065"/>
        <dbReference type="ChEBI" id="CHEBI:15377"/>
        <dbReference type="ChEBI" id="CHEBI:15378"/>
        <dbReference type="ChEBI" id="CHEBI:30616"/>
        <dbReference type="ChEBI" id="CHEBI:43474"/>
        <dbReference type="ChEBI" id="CHEBI:456216"/>
        <dbReference type="EC" id="5.6.2.4"/>
    </reaction>
</comment>
<dbReference type="InterPro" id="IPR011604">
    <property type="entry name" value="PDDEXK-like_dom_sf"/>
</dbReference>
<evidence type="ECO:0000256" key="10">
    <source>
        <dbReference type="ARBA" id="ARBA00023204"/>
    </source>
</evidence>
<keyword evidence="8 15" id="KW-0067">ATP-binding</keyword>
<evidence type="ECO:0000256" key="9">
    <source>
        <dbReference type="ARBA" id="ARBA00023125"/>
    </source>
</evidence>
<dbReference type="InterPro" id="IPR014017">
    <property type="entry name" value="DNA_helicase_UvrD-like_C"/>
</dbReference>
<protein>
    <recommendedName>
        <fullName evidence="13">DNA 3'-5' helicase</fullName>
        <ecNumber evidence="13">5.6.2.4</ecNumber>
    </recommendedName>
</protein>
<dbReference type="Proteomes" id="UP000030710">
    <property type="component" value="Unassembled WGS sequence"/>
</dbReference>
<dbReference type="GO" id="GO:0000725">
    <property type="term" value="P:recombinational repair"/>
    <property type="evidence" value="ECO:0007669"/>
    <property type="project" value="TreeGrafter"/>
</dbReference>
<evidence type="ECO:0000259" key="17">
    <source>
        <dbReference type="PROSITE" id="PS51217"/>
    </source>
</evidence>
<evidence type="ECO:0000259" key="16">
    <source>
        <dbReference type="PROSITE" id="PS51198"/>
    </source>
</evidence>
<keyword evidence="9" id="KW-0238">DNA-binding</keyword>
<dbReference type="HOGENOM" id="CLU_302005_0_0_2"/>
<reference evidence="18 19" key="1">
    <citation type="journal article" date="2013" name="PLoS ONE">
        <title>Assembly-driven community genomics of a hypersaline microbial ecosystem.</title>
        <authorList>
            <person name="Podell S."/>
            <person name="Ugalde J.A."/>
            <person name="Narasingarao P."/>
            <person name="Banfield J.F."/>
            <person name="Heidelberg K.B."/>
            <person name="Allen E.E."/>
        </authorList>
    </citation>
    <scope>NUCLEOTIDE SEQUENCE [LARGE SCALE GENOMIC DNA]</scope>
    <source>
        <strain evidence="19">J07HQW2</strain>
    </source>
</reference>
<evidence type="ECO:0000256" key="3">
    <source>
        <dbReference type="ARBA" id="ARBA00022741"/>
    </source>
</evidence>
<evidence type="ECO:0000256" key="13">
    <source>
        <dbReference type="ARBA" id="ARBA00034808"/>
    </source>
</evidence>
<proteinExistence type="inferred from homology"/>
<keyword evidence="5 15" id="KW-0378">Hydrolase</keyword>
<evidence type="ECO:0000256" key="14">
    <source>
        <dbReference type="ARBA" id="ARBA00048988"/>
    </source>
</evidence>
<dbReference type="Pfam" id="PF00580">
    <property type="entry name" value="UvrD-helicase"/>
    <property type="match status" value="1"/>
</dbReference>
<dbReference type="Pfam" id="PF13361">
    <property type="entry name" value="UvrD_C"/>
    <property type="match status" value="2"/>
</dbReference>
<dbReference type="STRING" id="1238425.J07HQW2_00862"/>
<dbReference type="InterPro" id="IPR011335">
    <property type="entry name" value="Restrct_endonuc-II-like"/>
</dbReference>
<dbReference type="PANTHER" id="PTHR11070">
    <property type="entry name" value="UVRD / RECB / PCRA DNA HELICASE FAMILY MEMBER"/>
    <property type="match status" value="1"/>
</dbReference>
<evidence type="ECO:0000256" key="12">
    <source>
        <dbReference type="ARBA" id="ARBA00034617"/>
    </source>
</evidence>
<evidence type="ECO:0000256" key="11">
    <source>
        <dbReference type="ARBA" id="ARBA00023235"/>
    </source>
</evidence>
<evidence type="ECO:0000313" key="19">
    <source>
        <dbReference type="Proteomes" id="UP000030710"/>
    </source>
</evidence>
<comment type="similarity">
    <text evidence="1">Belongs to the helicase family. UvrD subfamily.</text>
</comment>
<dbReference type="Gene3D" id="3.90.320.10">
    <property type="match status" value="1"/>
</dbReference>
<dbReference type="AlphaFoldDB" id="U1NCN1"/>
<dbReference type="SUPFAM" id="SSF52540">
    <property type="entry name" value="P-loop containing nucleoside triphosphate hydrolases"/>
    <property type="match status" value="1"/>
</dbReference>
<evidence type="ECO:0000256" key="1">
    <source>
        <dbReference type="ARBA" id="ARBA00009922"/>
    </source>
</evidence>
<evidence type="ECO:0000313" key="18">
    <source>
        <dbReference type="EMBL" id="ERG94428.1"/>
    </source>
</evidence>
<dbReference type="InterPro" id="IPR013986">
    <property type="entry name" value="DExx_box_DNA_helicase_dom_sf"/>
</dbReference>
<keyword evidence="11" id="KW-0413">Isomerase</keyword>
<dbReference type="PANTHER" id="PTHR11070:SF2">
    <property type="entry name" value="ATP-DEPENDENT DNA HELICASE SRS2"/>
    <property type="match status" value="1"/>
</dbReference>
<dbReference type="InterPro" id="IPR027417">
    <property type="entry name" value="P-loop_NTPase"/>
</dbReference>
<dbReference type="PROSITE" id="PS51217">
    <property type="entry name" value="UVRD_HELICASE_CTER"/>
    <property type="match status" value="1"/>
</dbReference>
<keyword evidence="7 18" id="KW-0269">Exonuclease</keyword>
<evidence type="ECO:0000256" key="7">
    <source>
        <dbReference type="ARBA" id="ARBA00022839"/>
    </source>
</evidence>
<evidence type="ECO:0000256" key="2">
    <source>
        <dbReference type="ARBA" id="ARBA00022722"/>
    </source>
</evidence>
<feature type="domain" description="UvrD-like helicase ATP-binding" evidence="16">
    <location>
        <begin position="4"/>
        <end position="393"/>
    </location>
</feature>
<dbReference type="RefSeq" id="WP_021053919.1">
    <property type="nucleotide sequence ID" value="NZ_KE356561.1"/>
</dbReference>
<organism evidence="18 19">
    <name type="scientific">Haloquadratum walsbyi J07HQW2</name>
    <dbReference type="NCBI Taxonomy" id="1238425"/>
    <lineage>
        <taxon>Archaea</taxon>
        <taxon>Methanobacteriati</taxon>
        <taxon>Methanobacteriota</taxon>
        <taxon>Stenosarchaea group</taxon>
        <taxon>Halobacteria</taxon>
        <taxon>Halobacteriales</taxon>
        <taxon>Haloferacaceae</taxon>
        <taxon>Haloquadratum</taxon>
    </lineage>
</organism>
<keyword evidence="3 15" id="KW-0547">Nucleotide-binding</keyword>
<evidence type="ECO:0000256" key="8">
    <source>
        <dbReference type="ARBA" id="ARBA00022840"/>
    </source>
</evidence>
<gene>
    <name evidence="18" type="ORF">J07HQW2_00862</name>
</gene>
<dbReference type="GO" id="GO:0004527">
    <property type="term" value="F:exonuclease activity"/>
    <property type="evidence" value="ECO:0007669"/>
    <property type="project" value="UniProtKB-KW"/>
</dbReference>
<dbReference type="Pfam" id="PF12705">
    <property type="entry name" value="PDDEXK_1"/>
    <property type="match status" value="1"/>
</dbReference>
<accession>U1NCN1</accession>
<dbReference type="Gene3D" id="1.10.486.10">
    <property type="entry name" value="PCRA, domain 4"/>
    <property type="match status" value="1"/>
</dbReference>
<feature type="binding site" evidence="15">
    <location>
        <begin position="25"/>
        <end position="32"/>
    </location>
    <ligand>
        <name>ATP</name>
        <dbReference type="ChEBI" id="CHEBI:30616"/>
    </ligand>
</feature>
<dbReference type="Gene3D" id="3.40.50.300">
    <property type="entry name" value="P-loop containing nucleotide triphosphate hydrolases"/>
    <property type="match status" value="4"/>
</dbReference>
<keyword evidence="6 15" id="KW-0347">Helicase</keyword>
<dbReference type="GO" id="GO:0043138">
    <property type="term" value="F:3'-5' DNA helicase activity"/>
    <property type="evidence" value="ECO:0007669"/>
    <property type="project" value="UniProtKB-EC"/>
</dbReference>
<dbReference type="InterPro" id="IPR038726">
    <property type="entry name" value="PDDEXK_AddAB-type"/>
</dbReference>
<name>U1NCN1_9EURY</name>
<dbReference type="EMBL" id="KE356561">
    <property type="protein sequence ID" value="ERG94428.1"/>
    <property type="molecule type" value="Genomic_DNA"/>
</dbReference>
<keyword evidence="2" id="KW-0540">Nuclease</keyword>
<evidence type="ECO:0000256" key="6">
    <source>
        <dbReference type="ARBA" id="ARBA00022806"/>
    </source>
</evidence>
<comment type="catalytic activity">
    <reaction evidence="12">
        <text>Couples ATP hydrolysis with the unwinding of duplex DNA by translocating in the 3'-5' direction.</text>
        <dbReference type="EC" id="5.6.2.4"/>
    </reaction>
</comment>
<dbReference type="eggNOG" id="arCOG00802">
    <property type="taxonomic scope" value="Archaea"/>
</dbReference>
<dbReference type="GO" id="GO:0003677">
    <property type="term" value="F:DNA binding"/>
    <property type="evidence" value="ECO:0007669"/>
    <property type="project" value="UniProtKB-KW"/>
</dbReference>
<dbReference type="Gene3D" id="1.10.10.160">
    <property type="match status" value="1"/>
</dbReference>
<sequence>MTTFDPNDNQERLITSIDGIYLVNAGAGTGKTFTITRRYVEILDQRAIKPNDILLLTFTRNAAAEMADRVSRYSEYDPVQLQDAPISTFHSYCHHLLQRYGYDSPSKLGIDEQLPESLDLIEDDIREQALFRGFMSRFEDAHPEYKELLTALNDPAALRTLIAELASKGVIPNKEGWYRDTGAVLQGDREDFFEVFEIQNQPNEGVYGPTQSDARSSLGDWKDAEYVPDAPVSDSFLDEHTVDPAVITAAFDEDRTQLVGFVHDLYFEYLEYAIGRNYLTQSLMLAMAFVMLCEEESIRQQLTHQYVMVDEFQDTNELQFKLSLLLTSKNNFCAVGDWKQSIYGFQYTEVENIQFFDRRLERFKTELNTDRQRISYSVDDINKIPLQKNYRSTASILSLARETLTIAGTQKEDIDSDAIRSDLTQLEATNHVDNSECHAYTHEDELELILDRIEHIVENPEYSVEVADEPAEDPGMTDLAAEAAEQERLGKPSYDDIAVFTRTRAFARDLLETARDYNIPVTYEGGVELFDTDQAKLLLAWLRIVETDSDRGWATVLEEAGYTLPEAKATLESGNFPPEMVSFHDELGEYDTLGGFGRHVFDAYGYDGAYADGLLAELTGMHETTLNTRGEAITFIEDSLEAETTVEIDTESGEDSVTLQTIHSAKGLEYPIVILGNINRHGFPNASNPSSSDIQYSDLLGLRQRNKYSTASGQAHVYSHWPYDVLSGCLPSEYDEERRLFYVAVTRAKRHLLLTAGETPSQFFTEFSLEPEEIKPNIQPKTASTAATDEFSITLPEEDRSVRLSVHNIMDDSIYQDVEDGRGTEFGNQVHDFAEEYANGQSVTPQSADEDHVAALLDSLSGEFITEITAILPLSGPSQITLVGIVDLLVETENRIEIIDYKTDRSRHAEPEYRKQLSVYYHIADEWYPDKDIRPTVFYTADDEQVTIEPLDRGTVRGIAEEIN</sequence>
<evidence type="ECO:0000256" key="5">
    <source>
        <dbReference type="ARBA" id="ARBA00022801"/>
    </source>
</evidence>
<dbReference type="GO" id="GO:0005524">
    <property type="term" value="F:ATP binding"/>
    <property type="evidence" value="ECO:0007669"/>
    <property type="project" value="UniProtKB-UniRule"/>
</dbReference>
<dbReference type="InterPro" id="IPR014016">
    <property type="entry name" value="UvrD-like_ATP-bd"/>
</dbReference>
<evidence type="ECO:0000256" key="4">
    <source>
        <dbReference type="ARBA" id="ARBA00022763"/>
    </source>
</evidence>
<dbReference type="SUPFAM" id="SSF52980">
    <property type="entry name" value="Restriction endonuclease-like"/>
    <property type="match status" value="1"/>
</dbReference>
<keyword evidence="10" id="KW-0234">DNA repair</keyword>
<dbReference type="InterPro" id="IPR000212">
    <property type="entry name" value="DNA_helicase_UvrD/REP"/>
</dbReference>
<keyword evidence="4" id="KW-0227">DNA damage</keyword>
<feature type="domain" description="UvrD-like helicase C-terminal" evidence="17">
    <location>
        <begin position="401"/>
        <end position="667"/>
    </location>
</feature>